<evidence type="ECO:0000313" key="6">
    <source>
        <dbReference type="EMBL" id="KAK4876188.1"/>
    </source>
</evidence>
<protein>
    <recommendedName>
        <fullName evidence="3">N-acetyl-D-glucosamine kinase</fullName>
        <ecNumber evidence="2">2.7.1.59</ecNumber>
    </recommendedName>
    <alternativeName>
        <fullName evidence="4">GlcNAc kinase</fullName>
    </alternativeName>
</protein>
<dbReference type="AlphaFoldDB" id="A0AAN7P5M7"/>
<evidence type="ECO:0000259" key="5">
    <source>
        <dbReference type="Pfam" id="PF01869"/>
    </source>
</evidence>
<dbReference type="SUPFAM" id="SSF53067">
    <property type="entry name" value="Actin-like ATPase domain"/>
    <property type="match status" value="2"/>
</dbReference>
<dbReference type="GO" id="GO:0045127">
    <property type="term" value="F:N-acetylglucosamine kinase activity"/>
    <property type="evidence" value="ECO:0007669"/>
    <property type="project" value="UniProtKB-EC"/>
</dbReference>
<evidence type="ECO:0000313" key="7">
    <source>
        <dbReference type="Proteomes" id="UP001353858"/>
    </source>
</evidence>
<sequence length="340" mass="37398">MANIIIGGVEGGATHTTVVLIDSDGNILSKARGPGTNHFLLGMKECRRRIAELVDDAKKEAELSEDIPLTAIGLSLSGCEQEETNQELVRGFLEVYPSLSERYAIGSDTEGSVACLSNKGGITCIAGTGSNTILINSDGSKAQCGGWGHILGDAGSAYGIALEAIKIYFDDNDDFRKSPYPTNVVWNTIKEHFDVTSHWNLLPHFYTHFKKDHIAALCKKLSVCANEGDELSKLIFRNAGKDLGRCISAVIAKASNDLCDRDGGFLVLCVGSVWLSWDLLREGFIQWMDEHTTIKQLSLVRLTTTMAVGAAFMAADRLHIPLPRDYKQNYQEFYRYIRKL</sequence>
<dbReference type="InterPro" id="IPR039758">
    <property type="entry name" value="NAGK-like"/>
</dbReference>
<gene>
    <name evidence="6" type="ORF">RN001_012610</name>
</gene>
<evidence type="ECO:0000256" key="2">
    <source>
        <dbReference type="ARBA" id="ARBA00012122"/>
    </source>
</evidence>
<feature type="domain" description="ATPase BadF/BadG/BcrA/BcrD type" evidence="5">
    <location>
        <begin position="8"/>
        <end position="313"/>
    </location>
</feature>
<organism evidence="6 7">
    <name type="scientific">Aquatica leii</name>
    <dbReference type="NCBI Taxonomy" id="1421715"/>
    <lineage>
        <taxon>Eukaryota</taxon>
        <taxon>Metazoa</taxon>
        <taxon>Ecdysozoa</taxon>
        <taxon>Arthropoda</taxon>
        <taxon>Hexapoda</taxon>
        <taxon>Insecta</taxon>
        <taxon>Pterygota</taxon>
        <taxon>Neoptera</taxon>
        <taxon>Endopterygota</taxon>
        <taxon>Coleoptera</taxon>
        <taxon>Polyphaga</taxon>
        <taxon>Elateriformia</taxon>
        <taxon>Elateroidea</taxon>
        <taxon>Lampyridae</taxon>
        <taxon>Luciolinae</taxon>
        <taxon>Aquatica</taxon>
    </lineage>
</organism>
<comment type="similarity">
    <text evidence="1">Belongs to the eukaryotic-type N-acetylglucosamine kinase family.</text>
</comment>
<accession>A0AAN7P5M7</accession>
<dbReference type="InterPro" id="IPR043129">
    <property type="entry name" value="ATPase_NBD"/>
</dbReference>
<dbReference type="EMBL" id="JARPUR010000005">
    <property type="protein sequence ID" value="KAK4876188.1"/>
    <property type="molecule type" value="Genomic_DNA"/>
</dbReference>
<dbReference type="Proteomes" id="UP001353858">
    <property type="component" value="Unassembled WGS sequence"/>
</dbReference>
<evidence type="ECO:0000256" key="1">
    <source>
        <dbReference type="ARBA" id="ARBA00006198"/>
    </source>
</evidence>
<reference evidence="7" key="1">
    <citation type="submission" date="2023-01" db="EMBL/GenBank/DDBJ databases">
        <title>Key to firefly adult light organ development and bioluminescence: homeobox transcription factors regulate luciferase expression and transportation to peroxisome.</title>
        <authorList>
            <person name="Fu X."/>
        </authorList>
    </citation>
    <scope>NUCLEOTIDE SEQUENCE [LARGE SCALE GENOMIC DNA]</scope>
</reference>
<dbReference type="Pfam" id="PF01869">
    <property type="entry name" value="BcrAD_BadFG"/>
    <property type="match status" value="1"/>
</dbReference>
<keyword evidence="7" id="KW-1185">Reference proteome</keyword>
<evidence type="ECO:0000256" key="4">
    <source>
        <dbReference type="ARBA" id="ARBA00031123"/>
    </source>
</evidence>
<dbReference type="PANTHER" id="PTHR12862">
    <property type="entry name" value="BADF TYPE ATPASE DOMAIN-CONTAINING PROTEIN"/>
    <property type="match status" value="1"/>
</dbReference>
<dbReference type="InterPro" id="IPR002731">
    <property type="entry name" value="ATPase_BadF"/>
</dbReference>
<dbReference type="Gene3D" id="3.30.420.40">
    <property type="match status" value="2"/>
</dbReference>
<dbReference type="CDD" id="cd24078">
    <property type="entry name" value="ASKHA_NBD_NAGK_meta"/>
    <property type="match status" value="1"/>
</dbReference>
<proteinExistence type="inferred from homology"/>
<dbReference type="EC" id="2.7.1.59" evidence="2"/>
<name>A0AAN7P5M7_9COLE</name>
<evidence type="ECO:0000256" key="3">
    <source>
        <dbReference type="ARBA" id="ARBA00014974"/>
    </source>
</evidence>
<comment type="caution">
    <text evidence="6">The sequence shown here is derived from an EMBL/GenBank/DDBJ whole genome shotgun (WGS) entry which is preliminary data.</text>
</comment>
<dbReference type="PANTHER" id="PTHR12862:SF0">
    <property type="entry name" value="N-ACETYL-D-GLUCOSAMINE KINASE"/>
    <property type="match status" value="1"/>
</dbReference>